<protein>
    <submittedName>
        <fullName evidence="1">Uncharacterized protein</fullName>
    </submittedName>
</protein>
<evidence type="ECO:0000313" key="1">
    <source>
        <dbReference type="EMBL" id="RMW45574.1"/>
    </source>
</evidence>
<accession>A0ABD7IPH6</accession>
<reference evidence="1 2" key="1">
    <citation type="submission" date="2018-10" db="EMBL/GenBank/DDBJ databases">
        <title>Genome sequences of five Lactobacillus pentosus strains isolated from brines of traditionally fermented spanish-style green table olives and differences between them.</title>
        <authorList>
            <person name="Jimenez Diaz R."/>
        </authorList>
    </citation>
    <scope>NUCLEOTIDE SEQUENCE [LARGE SCALE GENOMIC DNA]</scope>
    <source>
        <strain evidence="1 2">IG10</strain>
    </source>
</reference>
<sequence length="59" mass="6641">MPVLKFKNSQLRTAGSSANYRRHAVIGLSYAGLQAFWAMAVRDCQLPWKAKKRACADEQ</sequence>
<comment type="caution">
    <text evidence="1">The sequence shown here is derived from an EMBL/GenBank/DDBJ whole genome shotgun (WGS) entry which is preliminary data.</text>
</comment>
<evidence type="ECO:0000313" key="2">
    <source>
        <dbReference type="Proteomes" id="UP000276249"/>
    </source>
</evidence>
<organism evidence="1 2">
    <name type="scientific">Lactiplantibacillus pentosus</name>
    <name type="common">Lactobacillus pentosus</name>
    <dbReference type="NCBI Taxonomy" id="1589"/>
    <lineage>
        <taxon>Bacteria</taxon>
        <taxon>Bacillati</taxon>
        <taxon>Bacillota</taxon>
        <taxon>Bacilli</taxon>
        <taxon>Lactobacillales</taxon>
        <taxon>Lactobacillaceae</taxon>
        <taxon>Lactiplantibacillus</taxon>
    </lineage>
</organism>
<name>A0ABD7IPH6_LACPE</name>
<proteinExistence type="predicted"/>
<dbReference type="AlphaFoldDB" id="A0ABD7IPH6"/>
<dbReference type="Proteomes" id="UP000276249">
    <property type="component" value="Unassembled WGS sequence"/>
</dbReference>
<gene>
    <name evidence="1" type="ORF">D6U18_11840</name>
</gene>
<dbReference type="EMBL" id="RDCJ01000101">
    <property type="protein sequence ID" value="RMW45574.1"/>
    <property type="molecule type" value="Genomic_DNA"/>
</dbReference>